<reference evidence="2" key="1">
    <citation type="journal article" date="2019" name="Int. J. Syst. Evol. Microbiol.">
        <title>The Global Catalogue of Microorganisms (GCM) 10K type strain sequencing project: providing services to taxonomists for standard genome sequencing and annotation.</title>
        <authorList>
            <consortium name="The Broad Institute Genomics Platform"/>
            <consortium name="The Broad Institute Genome Sequencing Center for Infectious Disease"/>
            <person name="Wu L."/>
            <person name="Ma J."/>
        </authorList>
    </citation>
    <scope>NUCLEOTIDE SEQUENCE [LARGE SCALE GENOMIC DNA]</scope>
    <source>
        <strain evidence="2">JCM 17551</strain>
    </source>
</reference>
<comment type="caution">
    <text evidence="1">The sequence shown here is derived from an EMBL/GenBank/DDBJ whole genome shotgun (WGS) entry which is preliminary data.</text>
</comment>
<evidence type="ECO:0000313" key="2">
    <source>
        <dbReference type="Proteomes" id="UP001501565"/>
    </source>
</evidence>
<dbReference type="RefSeq" id="WP_344798043.1">
    <property type="nucleotide sequence ID" value="NZ_BAABBN010000007.1"/>
</dbReference>
<organism evidence="1 2">
    <name type="scientific">Litoribacillus peritrichatus</name>
    <dbReference type="NCBI Taxonomy" id="718191"/>
    <lineage>
        <taxon>Bacteria</taxon>
        <taxon>Pseudomonadati</taxon>
        <taxon>Pseudomonadota</taxon>
        <taxon>Gammaproteobacteria</taxon>
        <taxon>Oceanospirillales</taxon>
        <taxon>Oceanospirillaceae</taxon>
        <taxon>Litoribacillus</taxon>
    </lineage>
</organism>
<name>A0ABP7MME7_9GAMM</name>
<proteinExistence type="predicted"/>
<protein>
    <submittedName>
        <fullName evidence="1">Uncharacterized protein</fullName>
    </submittedName>
</protein>
<keyword evidence="2" id="KW-1185">Reference proteome</keyword>
<sequence length="97" mass="11289">MKVNRKHDPEFSKFVPLEEWLEYGKEDKDLCLIDYIDGIACGLKSLAFYEDNTKDKVLFKSKLQGGNRLFGSDKFKQLCDDNDLRGLRYDEDLVGVF</sequence>
<gene>
    <name evidence="1" type="ORF">GCM10022277_19580</name>
</gene>
<dbReference type="Proteomes" id="UP001501565">
    <property type="component" value="Unassembled WGS sequence"/>
</dbReference>
<accession>A0ABP7MME7</accession>
<dbReference type="EMBL" id="BAABBN010000007">
    <property type="protein sequence ID" value="GAA3923860.1"/>
    <property type="molecule type" value="Genomic_DNA"/>
</dbReference>
<evidence type="ECO:0000313" key="1">
    <source>
        <dbReference type="EMBL" id="GAA3923860.1"/>
    </source>
</evidence>